<dbReference type="GO" id="GO:0005737">
    <property type="term" value="C:cytoplasm"/>
    <property type="evidence" value="ECO:0007669"/>
    <property type="project" value="UniProtKB-SubCell"/>
</dbReference>
<dbReference type="Pfam" id="PF00485">
    <property type="entry name" value="PRK"/>
    <property type="match status" value="1"/>
</dbReference>
<dbReference type="GO" id="GO:0015937">
    <property type="term" value="P:coenzyme A biosynthetic process"/>
    <property type="evidence" value="ECO:0007669"/>
    <property type="project" value="UniProtKB-UniRule"/>
</dbReference>
<evidence type="ECO:0000256" key="15">
    <source>
        <dbReference type="RuleBase" id="RU003530"/>
    </source>
</evidence>
<evidence type="ECO:0000256" key="11">
    <source>
        <dbReference type="ARBA" id="ARBA00022840"/>
    </source>
</evidence>
<reference evidence="17 18" key="1">
    <citation type="submission" date="2018-03" db="EMBL/GenBank/DDBJ databases">
        <title>The draft genome of Zobellella sp. 59N8.</title>
        <authorList>
            <person name="Liu L."/>
            <person name="Li L."/>
            <person name="Zhang X."/>
            <person name="Liang L."/>
            <person name="Wang T."/>
        </authorList>
    </citation>
    <scope>NUCLEOTIDE SEQUENCE [LARGE SCALE GENOMIC DNA]</scope>
    <source>
        <strain evidence="17 18">59N8</strain>
    </source>
</reference>
<proteinExistence type="inferred from homology"/>
<dbReference type="InterPro" id="IPR004566">
    <property type="entry name" value="PanK"/>
</dbReference>
<gene>
    <name evidence="14" type="primary">coaA</name>
    <name evidence="17" type="ORF">C7H85_17355</name>
</gene>
<evidence type="ECO:0000259" key="16">
    <source>
        <dbReference type="Pfam" id="PF00485"/>
    </source>
</evidence>
<dbReference type="NCBIfam" id="TIGR00554">
    <property type="entry name" value="panK_bact"/>
    <property type="match status" value="1"/>
</dbReference>
<evidence type="ECO:0000313" key="18">
    <source>
        <dbReference type="Proteomes" id="UP000240243"/>
    </source>
</evidence>
<keyword evidence="9 14" id="KW-0547">Nucleotide-binding</keyword>
<comment type="caution">
    <text evidence="17">The sequence shown here is derived from an EMBL/GenBank/DDBJ whole genome shotgun (WGS) entry which is preliminary data.</text>
</comment>
<evidence type="ECO:0000256" key="2">
    <source>
        <dbReference type="ARBA" id="ARBA00004496"/>
    </source>
</evidence>
<comment type="catalytic activity">
    <reaction evidence="1 14 15">
        <text>(R)-pantothenate + ATP = (R)-4'-phosphopantothenate + ADP + H(+)</text>
        <dbReference type="Rhea" id="RHEA:16373"/>
        <dbReference type="ChEBI" id="CHEBI:10986"/>
        <dbReference type="ChEBI" id="CHEBI:15378"/>
        <dbReference type="ChEBI" id="CHEBI:29032"/>
        <dbReference type="ChEBI" id="CHEBI:30616"/>
        <dbReference type="ChEBI" id="CHEBI:456216"/>
        <dbReference type="EC" id="2.7.1.33"/>
    </reaction>
</comment>
<feature type="binding site" evidence="14">
    <location>
        <begin position="158"/>
        <end position="165"/>
    </location>
    <ligand>
        <name>ATP</name>
        <dbReference type="ChEBI" id="CHEBI:30616"/>
    </ligand>
</feature>
<dbReference type="Gene3D" id="3.40.50.300">
    <property type="entry name" value="P-loop containing nucleotide triphosphate hydrolases"/>
    <property type="match status" value="1"/>
</dbReference>
<keyword evidence="10 14" id="KW-0418">Kinase</keyword>
<dbReference type="EC" id="2.7.1.33" evidence="5 14"/>
<organism evidence="17 18">
    <name type="scientific">Zobellella endophytica</name>
    <dbReference type="NCBI Taxonomy" id="2116700"/>
    <lineage>
        <taxon>Bacteria</taxon>
        <taxon>Pseudomonadati</taxon>
        <taxon>Pseudomonadota</taxon>
        <taxon>Gammaproteobacteria</taxon>
        <taxon>Aeromonadales</taxon>
        <taxon>Aeromonadaceae</taxon>
        <taxon>Zobellella</taxon>
    </lineage>
</organism>
<evidence type="ECO:0000256" key="13">
    <source>
        <dbReference type="ARBA" id="ARBA00032866"/>
    </source>
</evidence>
<keyword evidence="18" id="KW-1185">Reference proteome</keyword>
<evidence type="ECO:0000256" key="4">
    <source>
        <dbReference type="ARBA" id="ARBA00006087"/>
    </source>
</evidence>
<dbReference type="GO" id="GO:0005524">
    <property type="term" value="F:ATP binding"/>
    <property type="evidence" value="ECO:0007669"/>
    <property type="project" value="UniProtKB-UniRule"/>
</dbReference>
<comment type="similarity">
    <text evidence="4 14 15">Belongs to the prokaryotic pantothenate kinase family.</text>
</comment>
<dbReference type="GO" id="GO:0004594">
    <property type="term" value="F:pantothenate kinase activity"/>
    <property type="evidence" value="ECO:0007669"/>
    <property type="project" value="UniProtKB-UniRule"/>
</dbReference>
<dbReference type="PANTHER" id="PTHR10285">
    <property type="entry name" value="URIDINE KINASE"/>
    <property type="match status" value="1"/>
</dbReference>
<dbReference type="SUPFAM" id="SSF52540">
    <property type="entry name" value="P-loop containing nucleoside triphosphate hydrolases"/>
    <property type="match status" value="1"/>
</dbReference>
<dbReference type="FunFam" id="3.40.50.300:FF:000242">
    <property type="entry name" value="Pantothenate kinase"/>
    <property type="match status" value="1"/>
</dbReference>
<dbReference type="Proteomes" id="UP000240243">
    <property type="component" value="Unassembled WGS sequence"/>
</dbReference>
<evidence type="ECO:0000256" key="14">
    <source>
        <dbReference type="HAMAP-Rule" id="MF_00215"/>
    </source>
</evidence>
<evidence type="ECO:0000313" key="17">
    <source>
        <dbReference type="EMBL" id="PSJ42378.1"/>
    </source>
</evidence>
<keyword evidence="11 14" id="KW-0067">ATP-binding</keyword>
<dbReference type="InterPro" id="IPR006083">
    <property type="entry name" value="PRK/URK"/>
</dbReference>
<dbReference type="UniPathway" id="UPA00241">
    <property type="reaction ID" value="UER00352"/>
</dbReference>
<feature type="domain" description="Phosphoribulokinase/uridine kinase" evidence="16">
    <location>
        <begin position="153"/>
        <end position="306"/>
    </location>
</feature>
<evidence type="ECO:0000256" key="6">
    <source>
        <dbReference type="ARBA" id="ARBA00015080"/>
    </source>
</evidence>
<comment type="pathway">
    <text evidence="3 14 15">Cofactor biosynthesis; coenzyme A biosynthesis; CoA from (R)-pantothenate: step 1/5.</text>
</comment>
<keyword evidence="12 14" id="KW-0173">Coenzyme A biosynthesis</keyword>
<evidence type="ECO:0000256" key="1">
    <source>
        <dbReference type="ARBA" id="ARBA00001206"/>
    </source>
</evidence>
<evidence type="ECO:0000256" key="8">
    <source>
        <dbReference type="ARBA" id="ARBA00022679"/>
    </source>
</evidence>
<evidence type="ECO:0000256" key="3">
    <source>
        <dbReference type="ARBA" id="ARBA00005225"/>
    </source>
</evidence>
<dbReference type="EMBL" id="PXYG01000010">
    <property type="protein sequence ID" value="PSJ42378.1"/>
    <property type="molecule type" value="Genomic_DNA"/>
</dbReference>
<keyword evidence="7 14" id="KW-0963">Cytoplasm</keyword>
<dbReference type="CDD" id="cd02025">
    <property type="entry name" value="PanK"/>
    <property type="match status" value="1"/>
</dbReference>
<dbReference type="InterPro" id="IPR027417">
    <property type="entry name" value="P-loop_NTPase"/>
</dbReference>
<evidence type="ECO:0000256" key="5">
    <source>
        <dbReference type="ARBA" id="ARBA00012102"/>
    </source>
</evidence>
<evidence type="ECO:0000256" key="7">
    <source>
        <dbReference type="ARBA" id="ARBA00022490"/>
    </source>
</evidence>
<sequence length="379" mass="43589">MQHLCGKFFDRRVQAHKKASENPLLHRIPAAPADFPRRYGPPAVPRSALFIPGPWCIVPGPIQDTPMKIDNYSPYLAFSRETWSELRDAVQLPLSEAELKRLRGINDKVSLAEVRDIYLPLSRLLNLYVKAKQRRNRVLDQFLGKEPHHVPYVISIAGSVAVGKSTTARILQALLERWPQHPKVALVTTDGFLYPNHVLEQRGLMQKKGFPQSYDIRRLVQFVSDIKSGKPRVTAPVYSHLVYDIVPDQEAVVEQADIVIIEGLNVLQSGMDYPHEPHRVFVSDFVDFSIFVDADERLLKTWYVERFLKLRSGAFTDPESYFHHYAQLSEEEAVTIASRIWQEINYKNLKQNILPTKDRAELILTKGRAHEVEQVWLKK</sequence>
<evidence type="ECO:0000256" key="12">
    <source>
        <dbReference type="ARBA" id="ARBA00022993"/>
    </source>
</evidence>
<accession>A0A2P7QWN3</accession>
<keyword evidence="8 14" id="KW-0808">Transferase</keyword>
<evidence type="ECO:0000256" key="9">
    <source>
        <dbReference type="ARBA" id="ARBA00022741"/>
    </source>
</evidence>
<dbReference type="AlphaFoldDB" id="A0A2P7QWN3"/>
<evidence type="ECO:0000256" key="10">
    <source>
        <dbReference type="ARBA" id="ARBA00022777"/>
    </source>
</evidence>
<dbReference type="HAMAP" id="MF_00215">
    <property type="entry name" value="Pantothen_kinase_1"/>
    <property type="match status" value="1"/>
</dbReference>
<name>A0A2P7QWN3_9GAMM</name>
<protein>
    <recommendedName>
        <fullName evidence="6 14">Pantothenate kinase</fullName>
        <ecNumber evidence="5 14">2.7.1.33</ecNumber>
    </recommendedName>
    <alternativeName>
        <fullName evidence="13 14">Pantothenic acid kinase</fullName>
    </alternativeName>
</protein>
<comment type="subcellular location">
    <subcellularLocation>
        <location evidence="2 14 15">Cytoplasm</location>
    </subcellularLocation>
</comment>